<dbReference type="AlphaFoldDB" id="A0A445N3Q7"/>
<accession>A0A445N3Q7</accession>
<evidence type="ECO:0000313" key="1">
    <source>
        <dbReference type="EMBL" id="SPD76316.1"/>
    </source>
</evidence>
<sequence>MSENFQTVCVLDPNGRRIVAHKDMLLLCAIFNSFVFDAIIRLKVTANMNFFFVYTTQISNKGTALDPGIIKRAARLICTTPEFDDLAREVGLKNHREGATNAVERARLRAELDGLIAHLYGLTEEEFSYILTTFPLVPDPIKTSARNAYRDVEKGLIK</sequence>
<proteinExistence type="predicted"/>
<gene>
    <name evidence="1" type="ORF">PITCH_A890025</name>
</gene>
<dbReference type="EMBL" id="OJIN01000235">
    <property type="protein sequence ID" value="SPD76316.1"/>
    <property type="molecule type" value="Genomic_DNA"/>
</dbReference>
<protein>
    <submittedName>
        <fullName evidence="1">Uncharacterized protein</fullName>
    </submittedName>
</protein>
<reference evidence="1" key="1">
    <citation type="submission" date="2018-01" db="EMBL/GenBank/DDBJ databases">
        <authorList>
            <person name="Regsiter A."/>
            <person name="William W."/>
        </authorList>
    </citation>
    <scope>NUCLEOTIDE SEQUENCE</scope>
    <source>
        <strain evidence="1">TRIP AH-1</strain>
    </source>
</reference>
<organism evidence="1">
    <name type="scientific">uncultured Desulfobacterium sp</name>
    <dbReference type="NCBI Taxonomy" id="201089"/>
    <lineage>
        <taxon>Bacteria</taxon>
        <taxon>Pseudomonadati</taxon>
        <taxon>Thermodesulfobacteriota</taxon>
        <taxon>Desulfobacteria</taxon>
        <taxon>Desulfobacterales</taxon>
        <taxon>Desulfobacteriaceae</taxon>
        <taxon>Desulfobacterium</taxon>
        <taxon>environmental samples</taxon>
    </lineage>
</organism>
<name>A0A445N3Q7_9BACT</name>